<evidence type="ECO:0000313" key="3">
    <source>
        <dbReference type="Proteomes" id="UP000774617"/>
    </source>
</evidence>
<protein>
    <recommendedName>
        <fullName evidence="4">F-box domain-containing protein</fullName>
    </recommendedName>
</protein>
<proteinExistence type="predicted"/>
<feature type="compositionally biased region" description="Acidic residues" evidence="1">
    <location>
        <begin position="344"/>
        <end position="360"/>
    </location>
</feature>
<accession>A0ABQ8G5F7</accession>
<gene>
    <name evidence="2" type="ORF">B0J12DRAFT_787210</name>
</gene>
<dbReference type="Proteomes" id="UP000774617">
    <property type="component" value="Unassembled WGS sequence"/>
</dbReference>
<sequence>MSIQDLSQEIVDMIVAELIALHPRETFQRRSCIHASLTFTKQGPRPWLSSLSSVSRVWQNTVEQHTFRTLYLTPARLHGFPLVVTGRRCRFVRHIDLRILHDELPWQTIESEADRQCNSRVFTRSLYELFSILAAWPPNHPGVYLMLHKFVSPQDVADGLEQYIPPDALGSRLLPQNEERSRRYKTSYLELIGTAPLPEVHVLHKLRILSLADRKICPASATAIAARLPNLQTFWADVVEYPFADAESRRAVRAGRITDAAAGTPLPVDLVASSIRILSQNLVQLDLTHCIVDTELFWPADAKFGILPFWPRLAKLRVGFRGENTAGQWLFERDPNDPSAVSESETDDEGGAAESDETGDLEGAQIGSIQGTDGPERDDGDEAGQDLRGPAYRKVRRFRIKPVEELFEGLYLAAARAATRMPKLRMFWFGLIPHHDNCYQSFEFAVVEKSERCDTRVKAVLRGQPPFHPSVETMGVWKDVARCLGRELSVEFRTERPKDKVNMMPWHEIL</sequence>
<reference evidence="2 3" key="1">
    <citation type="journal article" date="2021" name="Nat. Commun.">
        <title>Genetic determinants of endophytism in the Arabidopsis root mycobiome.</title>
        <authorList>
            <person name="Mesny F."/>
            <person name="Miyauchi S."/>
            <person name="Thiergart T."/>
            <person name="Pickel B."/>
            <person name="Atanasova L."/>
            <person name="Karlsson M."/>
            <person name="Huettel B."/>
            <person name="Barry K.W."/>
            <person name="Haridas S."/>
            <person name="Chen C."/>
            <person name="Bauer D."/>
            <person name="Andreopoulos W."/>
            <person name="Pangilinan J."/>
            <person name="LaButti K."/>
            <person name="Riley R."/>
            <person name="Lipzen A."/>
            <person name="Clum A."/>
            <person name="Drula E."/>
            <person name="Henrissat B."/>
            <person name="Kohler A."/>
            <person name="Grigoriev I.V."/>
            <person name="Martin F.M."/>
            <person name="Hacquard S."/>
        </authorList>
    </citation>
    <scope>NUCLEOTIDE SEQUENCE [LARGE SCALE GENOMIC DNA]</scope>
    <source>
        <strain evidence="2 3">MPI-SDFR-AT-0080</strain>
    </source>
</reference>
<organism evidence="2 3">
    <name type="scientific">Macrophomina phaseolina</name>
    <dbReference type="NCBI Taxonomy" id="35725"/>
    <lineage>
        <taxon>Eukaryota</taxon>
        <taxon>Fungi</taxon>
        <taxon>Dikarya</taxon>
        <taxon>Ascomycota</taxon>
        <taxon>Pezizomycotina</taxon>
        <taxon>Dothideomycetes</taxon>
        <taxon>Dothideomycetes incertae sedis</taxon>
        <taxon>Botryosphaeriales</taxon>
        <taxon>Botryosphaeriaceae</taxon>
        <taxon>Macrophomina</taxon>
    </lineage>
</organism>
<feature type="region of interest" description="Disordered" evidence="1">
    <location>
        <begin position="329"/>
        <end position="387"/>
    </location>
</feature>
<comment type="caution">
    <text evidence="2">The sequence shown here is derived from an EMBL/GenBank/DDBJ whole genome shotgun (WGS) entry which is preliminary data.</text>
</comment>
<evidence type="ECO:0000313" key="2">
    <source>
        <dbReference type="EMBL" id="KAH7045285.1"/>
    </source>
</evidence>
<name>A0ABQ8G5F7_9PEZI</name>
<evidence type="ECO:0000256" key="1">
    <source>
        <dbReference type="SAM" id="MobiDB-lite"/>
    </source>
</evidence>
<dbReference type="EMBL" id="JAGTJR010000019">
    <property type="protein sequence ID" value="KAH7045285.1"/>
    <property type="molecule type" value="Genomic_DNA"/>
</dbReference>
<evidence type="ECO:0008006" key="4">
    <source>
        <dbReference type="Google" id="ProtNLM"/>
    </source>
</evidence>
<keyword evidence="3" id="KW-1185">Reference proteome</keyword>